<dbReference type="Pfam" id="PF11817">
    <property type="entry name" value="Foie-gras_1"/>
    <property type="match status" value="2"/>
</dbReference>
<evidence type="ECO:0000259" key="1">
    <source>
        <dbReference type="Pfam" id="PF07919"/>
    </source>
</evidence>
<feature type="domain" description="Trafficking protein particle complex subunit 11" evidence="2">
    <location>
        <begin position="361"/>
        <end position="475"/>
    </location>
</feature>
<protein>
    <recommendedName>
        <fullName evidence="5">Trafficking protein particle complex subunit 11 domain-containing protein</fullName>
    </recommendedName>
</protein>
<dbReference type="InterPro" id="IPR021773">
    <property type="entry name" value="TPC11"/>
</dbReference>
<dbReference type="PANTHER" id="PTHR14374:SF0">
    <property type="entry name" value="TRAFFICKING PROTEIN PARTICLE COMPLEX SUBUNIT 11"/>
    <property type="match status" value="1"/>
</dbReference>
<dbReference type="Pfam" id="PF07919">
    <property type="entry name" value="Gryzun"/>
    <property type="match status" value="1"/>
</dbReference>
<sequence length="1281" mass="145556">MDNYPIELITHLHPLLVVSGLTDESHHLSSTGDSTPFTPNSCGEVLSRSYPALNLPIKQNVRKLFEERSHTDKLWDELAFKASRRSVNHLLSITTAGNDYTLSAAKSHILEPRAHSMVTTAEAAYPTGDQFSPLSPLNPSSSLYPNNLINSEWISKYSRFNPATVVSFYELEKSWLEDSTKTELLDENLGKDINSLRIQLQNRNIRLIVIIVAEVASNSLHINERLSFLRKLTTLSPKTGLLLCPQLSNLIELETFIENICQMAYSQSVEFYNNISKRVRRKMSKNPTMSLVSKIPGEDSNIKKSMNSLSPLGWTVRYEYKLAVLNELKQDIDSCVKSYETVYETLVEYFDEITPNEKACWIQARALLDSIAFKIYKMYLYLSHPNVAYKKFNTHLKVMSDIKKSKGISGVSSNSNLFWTSVQYQTIALILDSSPESIVPLNQSFYGLGGFEDTILTPMDYLPRPGFLYLKSYETLKNIILEKSNPVTDDPYLNGSLLSLEAISNRCISLLHFSHSNFTKGSKQNRNLAYVELELANTYFEAQDFANALSYYRSCIDFYIKEKWNPVLDHIFNKLLECAKKVGNADLYIKYVLRCYGSKFYHEFSDKLNLNIQSLIENFPMNENATDKVIEIDELDPYVDNIFSCRYNFKIMTCPVGTGVSSQLLVEPNFSSHLRDLTLSSIEVIYDEGFAPIKILHDESLPCTNFNDLEGHLKLQKCGEDDSSVYLSSANLKFENKQSNGLKAFQLKQTTKIIGESSCQKIIFTFKFGRKDIVMSLRVPKFNPGGVFDWAMPLSASINSQCNHLVIKQIRSFNSAGMKVLPRPARIKTTLQIPPSVCSGETIIAQATIENGEDGAISLKVGAKLKRSDTGEEIPFSWCLSNSHILEVESFEAKSTNIFDFKVIVPPIAESTNSSASDANSEGMSPSSSLIIPSIAFEFLSKYYLESDNETAITDGMSVTIPIVKPFEVSLLVEPRANKKSWPSTFISTQDTNHCHTPLILRRWMLEARISFVGSSDIKIIEETLHLDEIEDARCWFVDMDNESREAISSDQNRVKTMTEIANNALLRNDGKYRSKEYLFDTSRAKNTDSRSVPIEARYSVRWCRKAPENKADSIINEFAAPILRLNLPLIEPRVICFSDNDLRTGSDFAKLSIQNQENGQNQNIHNLLGSVKPLTYYIENPTHHILTFSVTMIPSEYFAFQGPQQTSIRLLPFTRFELKYDVYLLLDPVERKNGPQLDRKSTWYRLPHLRVYDTFYQKTLSLLSADRTLRSDKKNLFLKF</sequence>
<feature type="domain" description="Gryzun putative trafficking through Golgi" evidence="1">
    <location>
        <begin position="643"/>
        <end position="1278"/>
    </location>
</feature>
<keyword evidence="4" id="KW-1185">Reference proteome</keyword>
<proteinExistence type="predicted"/>
<organism evidence="3 4">
    <name type="scientific">Nadsonia fulvescens var. elongata DSM 6958</name>
    <dbReference type="NCBI Taxonomy" id="857566"/>
    <lineage>
        <taxon>Eukaryota</taxon>
        <taxon>Fungi</taxon>
        <taxon>Dikarya</taxon>
        <taxon>Ascomycota</taxon>
        <taxon>Saccharomycotina</taxon>
        <taxon>Dipodascomycetes</taxon>
        <taxon>Dipodascales</taxon>
        <taxon>Dipodascales incertae sedis</taxon>
        <taxon>Nadsonia</taxon>
    </lineage>
</organism>
<name>A0A1E3PNM8_9ASCO</name>
<reference evidence="3 4" key="1">
    <citation type="journal article" date="2016" name="Proc. Natl. Acad. Sci. U.S.A.">
        <title>Comparative genomics of biotechnologically important yeasts.</title>
        <authorList>
            <person name="Riley R."/>
            <person name="Haridas S."/>
            <person name="Wolfe K.H."/>
            <person name="Lopes M.R."/>
            <person name="Hittinger C.T."/>
            <person name="Goeker M."/>
            <person name="Salamov A.A."/>
            <person name="Wisecaver J.H."/>
            <person name="Long T.M."/>
            <person name="Calvey C.H."/>
            <person name="Aerts A.L."/>
            <person name="Barry K.W."/>
            <person name="Choi C."/>
            <person name="Clum A."/>
            <person name="Coughlan A.Y."/>
            <person name="Deshpande S."/>
            <person name="Douglass A.P."/>
            <person name="Hanson S.J."/>
            <person name="Klenk H.-P."/>
            <person name="LaButti K.M."/>
            <person name="Lapidus A."/>
            <person name="Lindquist E.A."/>
            <person name="Lipzen A.M."/>
            <person name="Meier-Kolthoff J.P."/>
            <person name="Ohm R.A."/>
            <person name="Otillar R.P."/>
            <person name="Pangilinan J.L."/>
            <person name="Peng Y."/>
            <person name="Rokas A."/>
            <person name="Rosa C.A."/>
            <person name="Scheuner C."/>
            <person name="Sibirny A.A."/>
            <person name="Slot J.C."/>
            <person name="Stielow J.B."/>
            <person name="Sun H."/>
            <person name="Kurtzman C.P."/>
            <person name="Blackwell M."/>
            <person name="Grigoriev I.V."/>
            <person name="Jeffries T.W."/>
        </authorList>
    </citation>
    <scope>NUCLEOTIDE SEQUENCE [LARGE SCALE GENOMIC DNA]</scope>
    <source>
        <strain evidence="3 4">DSM 6958</strain>
    </source>
</reference>
<evidence type="ECO:0000313" key="3">
    <source>
        <dbReference type="EMBL" id="ODQ67035.1"/>
    </source>
</evidence>
<dbReference type="Proteomes" id="UP000095009">
    <property type="component" value="Unassembled WGS sequence"/>
</dbReference>
<dbReference type="STRING" id="857566.A0A1E3PNM8"/>
<gene>
    <name evidence="3" type="ORF">NADFUDRAFT_49483</name>
</gene>
<evidence type="ECO:0008006" key="5">
    <source>
        <dbReference type="Google" id="ProtNLM"/>
    </source>
</evidence>
<evidence type="ECO:0000313" key="4">
    <source>
        <dbReference type="Proteomes" id="UP000095009"/>
    </source>
</evidence>
<evidence type="ECO:0000259" key="2">
    <source>
        <dbReference type="Pfam" id="PF11817"/>
    </source>
</evidence>
<dbReference type="EMBL" id="KV454407">
    <property type="protein sequence ID" value="ODQ67035.1"/>
    <property type="molecule type" value="Genomic_DNA"/>
</dbReference>
<accession>A0A1E3PNM8</accession>
<dbReference type="InterPro" id="IPR012880">
    <property type="entry name" value="Gryzun"/>
</dbReference>
<dbReference type="PANTHER" id="PTHR14374">
    <property type="entry name" value="FOIE GRAS"/>
    <property type="match status" value="1"/>
</dbReference>
<dbReference type="OrthoDB" id="6278596at2759"/>
<feature type="domain" description="Trafficking protein particle complex subunit 11" evidence="2">
    <location>
        <begin position="504"/>
        <end position="593"/>
    </location>
</feature>